<organism evidence="2 3">
    <name type="scientific">Brassica cretica</name>
    <name type="common">Mustard</name>
    <dbReference type="NCBI Taxonomy" id="69181"/>
    <lineage>
        <taxon>Eukaryota</taxon>
        <taxon>Viridiplantae</taxon>
        <taxon>Streptophyta</taxon>
        <taxon>Embryophyta</taxon>
        <taxon>Tracheophyta</taxon>
        <taxon>Spermatophyta</taxon>
        <taxon>Magnoliopsida</taxon>
        <taxon>eudicotyledons</taxon>
        <taxon>Gunneridae</taxon>
        <taxon>Pentapetalae</taxon>
        <taxon>rosids</taxon>
        <taxon>malvids</taxon>
        <taxon>Brassicales</taxon>
        <taxon>Brassicaceae</taxon>
        <taxon>Brassiceae</taxon>
        <taxon>Brassica</taxon>
    </lineage>
</organism>
<sequence>MLAVALPEESCEATMSKAFGSTLTGPALQWYINLPSRSIASAILSDKFVEQFTSSRSLEKISDGLYKILQNWAEPLRRGLLPDGDLYKELTKYQCMTRKDVLSRAWRQVKWEEDVASRAKAQLQQDPKVVRPDKTEQDEKPSPSPARDSRNRNRGRYQNRPIEHKGWQCPRGQTSLTSPSQGLS</sequence>
<protein>
    <recommendedName>
        <fullName evidence="4">Retrotransposon gag domain-containing protein</fullName>
    </recommendedName>
</protein>
<proteinExistence type="predicted"/>
<accession>A0A8S9Q0M0</accession>
<comment type="caution">
    <text evidence="2">The sequence shown here is derived from an EMBL/GenBank/DDBJ whole genome shotgun (WGS) entry which is preliminary data.</text>
</comment>
<evidence type="ECO:0008006" key="4">
    <source>
        <dbReference type="Google" id="ProtNLM"/>
    </source>
</evidence>
<feature type="region of interest" description="Disordered" evidence="1">
    <location>
        <begin position="118"/>
        <end position="184"/>
    </location>
</feature>
<dbReference type="AlphaFoldDB" id="A0A8S9Q0M0"/>
<evidence type="ECO:0000256" key="1">
    <source>
        <dbReference type="SAM" id="MobiDB-lite"/>
    </source>
</evidence>
<dbReference type="Proteomes" id="UP000712600">
    <property type="component" value="Unassembled WGS sequence"/>
</dbReference>
<feature type="compositionally biased region" description="Polar residues" evidence="1">
    <location>
        <begin position="171"/>
        <end position="184"/>
    </location>
</feature>
<evidence type="ECO:0000313" key="3">
    <source>
        <dbReference type="Proteomes" id="UP000712600"/>
    </source>
</evidence>
<gene>
    <name evidence="2" type="ORF">F2Q69_00023068</name>
</gene>
<name>A0A8S9Q0M0_BRACR</name>
<reference evidence="2" key="1">
    <citation type="submission" date="2019-12" db="EMBL/GenBank/DDBJ databases">
        <title>Genome sequencing and annotation of Brassica cretica.</title>
        <authorList>
            <person name="Studholme D.J."/>
            <person name="Sarris P."/>
        </authorList>
    </citation>
    <scope>NUCLEOTIDE SEQUENCE</scope>
    <source>
        <strain evidence="2">PFS-109/04</strain>
        <tissue evidence="2">Leaf</tissue>
    </source>
</reference>
<feature type="compositionally biased region" description="Basic and acidic residues" evidence="1">
    <location>
        <begin position="128"/>
        <end position="151"/>
    </location>
</feature>
<evidence type="ECO:0000313" key="2">
    <source>
        <dbReference type="EMBL" id="KAF3535166.1"/>
    </source>
</evidence>
<dbReference type="EMBL" id="QGKX02001290">
    <property type="protein sequence ID" value="KAF3535166.1"/>
    <property type="molecule type" value="Genomic_DNA"/>
</dbReference>